<dbReference type="InterPro" id="IPR020845">
    <property type="entry name" value="AMP-binding_CS"/>
</dbReference>
<dbReference type="FunFam" id="3.30.300.30:FF:000017">
    <property type="entry name" value="Acyl-CoA synthetase short-chain family member 3"/>
    <property type="match status" value="1"/>
</dbReference>
<sequence length="629" mass="69145">MTYQHSYAHSITDPAAFWAEQAEHLAWYRKPTLTLQENPDGTHRWFADGRLNSCYLALDRQIELGRGEQMALIYDSPVTGVQQAFTYNQLRDEVARLAGLLRQLGVGKGDGVIIYMPMVPQAAMAMLACARIGAVHSVVFGGFAANELALRIDDARPTLLLTASCGLEFDRVIEYKPLVDRALQLAHHQPRHVLVLQRPQASARLQPNRDLDWQQALVNAEPVPAVELESADPLYIMYTSGTTGKPKGIVRENGGNAVALCYAMRHIYGMQAGDVWWGISDVGWVVGHSLIVYGPLMSGCTTVFYEGKPIRTPDASAYWRVVEQYGVNALFCAPTAMRAIRKEDPDGELIRRHDLSSLRQLFLAGEKLDSSTHQWLERVTGKPVHDHWWQTETGWPVTAPCVGLEGSAARPGSSNRAVPGYHVRVLDDDGHLLGPNHQGAIVIALPLPPGCSQTLWGDHERYLQAYLQTYPGYYHTGDGGYLDDDGFVYIMGRTDDVINVSGHRLSTGEMEDLVACHPAVAECAVIGVHDEIKGQVPLALVVLKDGEGITEAQLLVDLVGRVREAIGALACFNRVRLVKRLPKTRSGKILRAVLRKIADGQAYVPPSTLDDPAVLKEIEAVLADLPRAG</sequence>
<reference evidence="5 6" key="1">
    <citation type="submission" date="2020-04" db="EMBL/GenBank/DDBJ databases">
        <title>Molecular characterization of pseudomonads from Agaricus bisporus reveal novel blotch 2 pathogens in Western Europe.</title>
        <authorList>
            <person name="Taparia T."/>
            <person name="Krijger M."/>
            <person name="Haynes E."/>
            <person name="Elpinstone J.G."/>
            <person name="Noble R."/>
            <person name="Van Der Wolf J."/>
        </authorList>
    </citation>
    <scope>NUCLEOTIDE SEQUENCE [LARGE SCALE GENOMIC DNA]</scope>
    <source>
        <strain evidence="5 6">P7765</strain>
    </source>
</reference>
<dbReference type="Gene3D" id="3.30.300.30">
    <property type="match status" value="1"/>
</dbReference>
<accession>A0A7Y7ZAT8</accession>
<dbReference type="GO" id="GO:0070013">
    <property type="term" value="C:intracellular organelle lumen"/>
    <property type="evidence" value="ECO:0007669"/>
    <property type="project" value="UniProtKB-ARBA"/>
</dbReference>
<dbReference type="FunFam" id="3.40.50.12780:FF:000011">
    <property type="entry name" value="Acetyl-coenzyme A synthetase 2-like, mitochondrial"/>
    <property type="match status" value="1"/>
</dbReference>
<dbReference type="GO" id="GO:0050218">
    <property type="term" value="F:propionate-CoA ligase activity"/>
    <property type="evidence" value="ECO:0007669"/>
    <property type="project" value="TreeGrafter"/>
</dbReference>
<gene>
    <name evidence="5" type="ORF">HX798_11725</name>
</gene>
<dbReference type="CDD" id="cd05967">
    <property type="entry name" value="PrpE"/>
    <property type="match status" value="1"/>
</dbReference>
<feature type="domain" description="AMP-dependent synthetase/ligase" evidence="2">
    <location>
        <begin position="68"/>
        <end position="444"/>
    </location>
</feature>
<dbReference type="PANTHER" id="PTHR43347:SF3">
    <property type="entry name" value="ACYL-COA SYNTHETASE SHORT-CHAIN FAMILY MEMBER 3, MITOCHONDRIAL"/>
    <property type="match status" value="1"/>
</dbReference>
<dbReference type="PROSITE" id="PS00455">
    <property type="entry name" value="AMP_BINDING"/>
    <property type="match status" value="1"/>
</dbReference>
<proteinExistence type="inferred from homology"/>
<evidence type="ECO:0000313" key="6">
    <source>
        <dbReference type="Proteomes" id="UP000542695"/>
    </source>
</evidence>
<comment type="caution">
    <text evidence="5">The sequence shown here is derived from an EMBL/GenBank/DDBJ whole genome shotgun (WGS) entry which is preliminary data.</text>
</comment>
<dbReference type="InterPro" id="IPR000873">
    <property type="entry name" value="AMP-dep_synth/lig_dom"/>
</dbReference>
<dbReference type="InterPro" id="IPR025110">
    <property type="entry name" value="AMP-bd_C"/>
</dbReference>
<evidence type="ECO:0000256" key="1">
    <source>
        <dbReference type="ARBA" id="ARBA00006432"/>
    </source>
</evidence>
<dbReference type="Pfam" id="PF16177">
    <property type="entry name" value="ACAS_N"/>
    <property type="match status" value="1"/>
</dbReference>
<evidence type="ECO:0000259" key="4">
    <source>
        <dbReference type="Pfam" id="PF16177"/>
    </source>
</evidence>
<protein>
    <submittedName>
        <fullName evidence="5">Propionyl-CoA synthetase</fullName>
    </submittedName>
</protein>
<dbReference type="Pfam" id="PF13193">
    <property type="entry name" value="AMP-binding_C"/>
    <property type="match status" value="1"/>
</dbReference>
<dbReference type="InterPro" id="IPR032387">
    <property type="entry name" value="ACAS_N"/>
</dbReference>
<organism evidence="5 6">
    <name type="scientific">Pseudomonas putida</name>
    <name type="common">Arthrobacter siderocapsulatus</name>
    <dbReference type="NCBI Taxonomy" id="303"/>
    <lineage>
        <taxon>Bacteria</taxon>
        <taxon>Pseudomonadati</taxon>
        <taxon>Pseudomonadota</taxon>
        <taxon>Gammaproteobacteria</taxon>
        <taxon>Pseudomonadales</taxon>
        <taxon>Pseudomonadaceae</taxon>
        <taxon>Pseudomonas</taxon>
    </lineage>
</organism>
<dbReference type="Proteomes" id="UP000542695">
    <property type="component" value="Unassembled WGS sequence"/>
</dbReference>
<feature type="domain" description="Acetyl-coenzyme A synthetase N-terminal" evidence="4">
    <location>
        <begin position="3"/>
        <end position="56"/>
    </location>
</feature>
<evidence type="ECO:0000259" key="2">
    <source>
        <dbReference type="Pfam" id="PF00501"/>
    </source>
</evidence>
<dbReference type="InterPro" id="IPR045851">
    <property type="entry name" value="AMP-bd_C_sf"/>
</dbReference>
<dbReference type="PANTHER" id="PTHR43347">
    <property type="entry name" value="ACYL-COA SYNTHETASE"/>
    <property type="match status" value="1"/>
</dbReference>
<dbReference type="Pfam" id="PF00501">
    <property type="entry name" value="AMP-binding"/>
    <property type="match status" value="1"/>
</dbReference>
<dbReference type="EMBL" id="JACARV010000029">
    <property type="protein sequence ID" value="NWC80968.1"/>
    <property type="molecule type" value="Genomic_DNA"/>
</dbReference>
<dbReference type="Gene3D" id="3.40.50.12780">
    <property type="entry name" value="N-terminal domain of ligase-like"/>
    <property type="match status" value="1"/>
</dbReference>
<evidence type="ECO:0000313" key="5">
    <source>
        <dbReference type="EMBL" id="NWC80968.1"/>
    </source>
</evidence>
<dbReference type="InterPro" id="IPR042099">
    <property type="entry name" value="ANL_N_sf"/>
</dbReference>
<evidence type="ECO:0000259" key="3">
    <source>
        <dbReference type="Pfam" id="PF13193"/>
    </source>
</evidence>
<dbReference type="AlphaFoldDB" id="A0A7Y7ZAT8"/>
<dbReference type="SUPFAM" id="SSF56801">
    <property type="entry name" value="Acetyl-CoA synthetase-like"/>
    <property type="match status" value="1"/>
</dbReference>
<feature type="domain" description="AMP-binding enzyme C-terminal" evidence="3">
    <location>
        <begin position="509"/>
        <end position="588"/>
    </location>
</feature>
<name>A0A7Y7ZAT8_PSEPU</name>
<dbReference type="RefSeq" id="WP_161872224.1">
    <property type="nucleotide sequence ID" value="NZ_JACARV010000029.1"/>
</dbReference>
<comment type="similarity">
    <text evidence="1">Belongs to the ATP-dependent AMP-binding enzyme family.</text>
</comment>